<dbReference type="Pfam" id="PF00578">
    <property type="entry name" value="AhpC-TSA"/>
    <property type="match status" value="1"/>
</dbReference>
<dbReference type="GO" id="GO:0016209">
    <property type="term" value="F:antioxidant activity"/>
    <property type="evidence" value="ECO:0007669"/>
    <property type="project" value="InterPro"/>
</dbReference>
<sequence length="122" mass="13491">MDALNDVLASIRAKGGELVVISPQLPRHSLELIEGHGLGFDILYDQNLSLSDTFGLTFTLSEALAALYLSFGIDLPEANGTDDWRLPMPARYVMNEEGLILHAEVNPDYTRRPEPAEILKLL</sequence>
<protein>
    <submittedName>
        <fullName evidence="2">Redoxin domain-containing protein</fullName>
    </submittedName>
</protein>
<dbReference type="InterPro" id="IPR036249">
    <property type="entry name" value="Thioredoxin-like_sf"/>
</dbReference>
<dbReference type="SUPFAM" id="SSF52833">
    <property type="entry name" value="Thioredoxin-like"/>
    <property type="match status" value="1"/>
</dbReference>
<dbReference type="AlphaFoldDB" id="A0A851GIS5"/>
<evidence type="ECO:0000313" key="2">
    <source>
        <dbReference type="EMBL" id="NWK57403.1"/>
    </source>
</evidence>
<name>A0A851GIS5_9BACT</name>
<proteinExistence type="predicted"/>
<accession>A0A851GIS5</accession>
<organism evidence="2 3">
    <name type="scientific">Oceaniferula marina</name>
    <dbReference type="NCBI Taxonomy" id="2748318"/>
    <lineage>
        <taxon>Bacteria</taxon>
        <taxon>Pseudomonadati</taxon>
        <taxon>Verrucomicrobiota</taxon>
        <taxon>Verrucomicrobiia</taxon>
        <taxon>Verrucomicrobiales</taxon>
        <taxon>Verrucomicrobiaceae</taxon>
        <taxon>Oceaniferula</taxon>
    </lineage>
</organism>
<comment type="caution">
    <text evidence="2">The sequence shown here is derived from an EMBL/GenBank/DDBJ whole genome shotgun (WGS) entry which is preliminary data.</text>
</comment>
<dbReference type="Proteomes" id="UP000557872">
    <property type="component" value="Unassembled WGS sequence"/>
</dbReference>
<evidence type="ECO:0000313" key="3">
    <source>
        <dbReference type="Proteomes" id="UP000557872"/>
    </source>
</evidence>
<evidence type="ECO:0000259" key="1">
    <source>
        <dbReference type="Pfam" id="PF00578"/>
    </source>
</evidence>
<dbReference type="EMBL" id="JACBAZ010000011">
    <property type="protein sequence ID" value="NWK57403.1"/>
    <property type="molecule type" value="Genomic_DNA"/>
</dbReference>
<gene>
    <name evidence="2" type="ORF">HW115_17420</name>
</gene>
<dbReference type="GO" id="GO:0016491">
    <property type="term" value="F:oxidoreductase activity"/>
    <property type="evidence" value="ECO:0007669"/>
    <property type="project" value="InterPro"/>
</dbReference>
<keyword evidence="3" id="KW-1185">Reference proteome</keyword>
<reference evidence="2 3" key="1">
    <citation type="submission" date="2020-07" db="EMBL/GenBank/DDBJ databases">
        <title>Roseicoccus Jingziensis gen. nov., sp. nov., isolated from coastal seawater.</title>
        <authorList>
            <person name="Feng X."/>
        </authorList>
    </citation>
    <scope>NUCLEOTIDE SEQUENCE [LARGE SCALE GENOMIC DNA]</scope>
    <source>
        <strain evidence="2 3">N1E253</strain>
    </source>
</reference>
<dbReference type="InterPro" id="IPR000866">
    <property type="entry name" value="AhpC/TSA"/>
</dbReference>
<feature type="domain" description="Alkyl hydroperoxide reductase subunit C/ Thiol specific antioxidant" evidence="1">
    <location>
        <begin position="1"/>
        <end position="102"/>
    </location>
</feature>
<dbReference type="Gene3D" id="3.40.30.10">
    <property type="entry name" value="Glutaredoxin"/>
    <property type="match status" value="1"/>
</dbReference>